<dbReference type="SUPFAM" id="SSF54506">
    <property type="entry name" value="Diaminopimelate epimerase-like"/>
    <property type="match status" value="1"/>
</dbReference>
<evidence type="ECO:0000256" key="2">
    <source>
        <dbReference type="SAM" id="MobiDB-lite"/>
    </source>
</evidence>
<name>L8P3B4_STRVR</name>
<feature type="compositionally biased region" description="Low complexity" evidence="2">
    <location>
        <begin position="178"/>
        <end position="193"/>
    </location>
</feature>
<reference evidence="3 4" key="1">
    <citation type="journal article" date="2013" name="Genome Announc.">
        <title>Draft Genome Sequence of Streptomyces viridochromogenes Strain Tu57, Producer of Avilamycin.</title>
        <authorList>
            <person name="Gruning B.A."/>
            <person name="Erxleben A."/>
            <person name="Hahnlein A."/>
            <person name="Gunther S."/>
        </authorList>
    </citation>
    <scope>NUCLEOTIDE SEQUENCE [LARGE SCALE GENOMIC DNA]</scope>
    <source>
        <strain evidence="3 4">Tue57</strain>
    </source>
</reference>
<dbReference type="PANTHER" id="PTHR33442:SF5">
    <property type="entry name" value="BIFUNCTIONAL TRANS-3-HYDROXY-L-PROLINE DEHYDRATASE_2-EPIMERASE"/>
    <property type="match status" value="1"/>
</dbReference>
<dbReference type="AlphaFoldDB" id="L8P3B4"/>
<dbReference type="EMBL" id="AMLP01000272">
    <property type="protein sequence ID" value="ELS50634.1"/>
    <property type="molecule type" value="Genomic_DNA"/>
</dbReference>
<dbReference type="GO" id="GO:0047580">
    <property type="term" value="F:4-hydroxyproline epimerase activity"/>
    <property type="evidence" value="ECO:0007669"/>
    <property type="project" value="TreeGrafter"/>
</dbReference>
<comment type="caution">
    <text evidence="3">The sequence shown here is derived from an EMBL/GenBank/DDBJ whole genome shotgun (WGS) entry which is preliminary data.</text>
</comment>
<proteinExistence type="inferred from homology"/>
<dbReference type="InterPro" id="IPR008794">
    <property type="entry name" value="Pro_racemase_fam"/>
</dbReference>
<dbReference type="Pfam" id="PF05544">
    <property type="entry name" value="Pro_racemase"/>
    <property type="match status" value="1"/>
</dbReference>
<organism evidence="3 4">
    <name type="scientific">Streptomyces viridochromogenes Tue57</name>
    <dbReference type="NCBI Taxonomy" id="1160705"/>
    <lineage>
        <taxon>Bacteria</taxon>
        <taxon>Bacillati</taxon>
        <taxon>Actinomycetota</taxon>
        <taxon>Actinomycetes</taxon>
        <taxon>Kitasatosporales</taxon>
        <taxon>Streptomycetaceae</taxon>
        <taxon>Streptomyces</taxon>
    </lineage>
</organism>
<accession>L8P3B4</accession>
<evidence type="ECO:0000313" key="4">
    <source>
        <dbReference type="Proteomes" id="UP000011205"/>
    </source>
</evidence>
<dbReference type="Gene3D" id="3.10.310.10">
    <property type="entry name" value="Diaminopimelate Epimerase, Chain A, domain 1"/>
    <property type="match status" value="1"/>
</dbReference>
<evidence type="ECO:0000256" key="1">
    <source>
        <dbReference type="ARBA" id="ARBA00007529"/>
    </source>
</evidence>
<comment type="similarity">
    <text evidence="1">Belongs to the proline racemase family.</text>
</comment>
<dbReference type="Proteomes" id="UP000011205">
    <property type="component" value="Unassembled WGS sequence"/>
</dbReference>
<feature type="compositionally biased region" description="Low complexity" evidence="2">
    <location>
        <begin position="135"/>
        <end position="167"/>
    </location>
</feature>
<dbReference type="PANTHER" id="PTHR33442">
    <property type="entry name" value="TRANS-3-HYDROXY-L-PROLINE DEHYDRATASE"/>
    <property type="match status" value="1"/>
</dbReference>
<feature type="region of interest" description="Disordered" evidence="2">
    <location>
        <begin position="113"/>
        <end position="213"/>
    </location>
</feature>
<protein>
    <submittedName>
        <fullName evidence="3">Putative proline racemase A</fullName>
    </submittedName>
</protein>
<evidence type="ECO:0000313" key="3">
    <source>
        <dbReference type="EMBL" id="ELS50634.1"/>
    </source>
</evidence>
<gene>
    <name evidence="3" type="ORF">STVIR_8470</name>
</gene>
<sequence>MPAFAVALDHVLDLPEYGRVPVDIVFGGQFFVQARAEDLGLTLVPSAAKRIARAGAVLRAVAQREFPVRHPLSPGIGQICLTMIHGPSPTPGASGRNAVVLPNGEVRLPDRATWTGSLDRSPCGTGTGGRMAACTRAANSPSTARSSTSPSPVRRSRARSSTPPGSGRTRRCCRRSADAAGSPDSASTSWTTPTPSPYGYTLGDLWGAGEQER</sequence>
<dbReference type="PATRIC" id="fig|1160705.3.peg.8369"/>